<gene>
    <name evidence="2" type="ORF">SDC9_156523</name>
</gene>
<accession>A0A645F9I2</accession>
<keyword evidence="1" id="KW-0472">Membrane</keyword>
<keyword evidence="1" id="KW-0812">Transmembrane</keyword>
<evidence type="ECO:0000313" key="2">
    <source>
        <dbReference type="EMBL" id="MPN09234.1"/>
    </source>
</evidence>
<protein>
    <submittedName>
        <fullName evidence="2">Uncharacterized protein</fullName>
    </submittedName>
</protein>
<organism evidence="2">
    <name type="scientific">bioreactor metagenome</name>
    <dbReference type="NCBI Taxonomy" id="1076179"/>
    <lineage>
        <taxon>unclassified sequences</taxon>
        <taxon>metagenomes</taxon>
        <taxon>ecological metagenomes</taxon>
    </lineage>
</organism>
<comment type="caution">
    <text evidence="2">The sequence shown here is derived from an EMBL/GenBank/DDBJ whole genome shotgun (WGS) entry which is preliminary data.</text>
</comment>
<name>A0A645F9I2_9ZZZZ</name>
<sequence length="143" mass="16295">MHDLDNEFFKASFDEFGVNYSTGGPTWKYSEVKNRKCSENLKKLSWKLTYGWSNLHENMQQFADIYFDNTEVPTSNRGPYLLSAGSDDSQWCSSHLMGIDSKIREMIHVCIMEEKAVKSVRYSIIGVIVGTVGFLVGLYGLMI</sequence>
<evidence type="ECO:0000256" key="1">
    <source>
        <dbReference type="SAM" id="Phobius"/>
    </source>
</evidence>
<feature type="transmembrane region" description="Helical" evidence="1">
    <location>
        <begin position="122"/>
        <end position="142"/>
    </location>
</feature>
<reference evidence="2" key="1">
    <citation type="submission" date="2019-08" db="EMBL/GenBank/DDBJ databases">
        <authorList>
            <person name="Kucharzyk K."/>
            <person name="Murdoch R.W."/>
            <person name="Higgins S."/>
            <person name="Loffler F."/>
        </authorList>
    </citation>
    <scope>NUCLEOTIDE SEQUENCE</scope>
</reference>
<proteinExistence type="predicted"/>
<dbReference type="EMBL" id="VSSQ01055332">
    <property type="protein sequence ID" value="MPN09234.1"/>
    <property type="molecule type" value="Genomic_DNA"/>
</dbReference>
<keyword evidence="1" id="KW-1133">Transmembrane helix</keyword>
<dbReference type="AlphaFoldDB" id="A0A645F9I2"/>